<evidence type="ECO:0000256" key="2">
    <source>
        <dbReference type="ARBA" id="ARBA00008472"/>
    </source>
</evidence>
<keyword evidence="4 7" id="KW-0812">Transmembrane</keyword>
<organism evidence="9 10">
    <name type="scientific">Candidatus Desulfobia pelagia</name>
    <dbReference type="NCBI Taxonomy" id="2841692"/>
    <lineage>
        <taxon>Bacteria</taxon>
        <taxon>Pseudomonadati</taxon>
        <taxon>Thermodesulfobacteriota</taxon>
        <taxon>Desulfobulbia</taxon>
        <taxon>Desulfobulbales</taxon>
        <taxon>Desulfobulbaceae</taxon>
        <taxon>Candidatus Desulfobia</taxon>
    </lineage>
</organism>
<evidence type="ECO:0000256" key="6">
    <source>
        <dbReference type="ARBA" id="ARBA00023136"/>
    </source>
</evidence>
<dbReference type="Gene3D" id="1.20.58.1610">
    <property type="entry name" value="NADH:ubiquinone/plastoquinone oxidoreductase, chain 3"/>
    <property type="match status" value="1"/>
</dbReference>
<feature type="transmembrane region" description="Helical" evidence="8">
    <location>
        <begin position="98"/>
        <end position="119"/>
    </location>
</feature>
<comment type="catalytic activity">
    <reaction evidence="7">
        <text>a quinone + NADH + 5 H(+)(in) = a quinol + NAD(+) + 4 H(+)(out)</text>
        <dbReference type="Rhea" id="RHEA:57888"/>
        <dbReference type="ChEBI" id="CHEBI:15378"/>
        <dbReference type="ChEBI" id="CHEBI:24646"/>
        <dbReference type="ChEBI" id="CHEBI:57540"/>
        <dbReference type="ChEBI" id="CHEBI:57945"/>
        <dbReference type="ChEBI" id="CHEBI:132124"/>
    </reaction>
</comment>
<dbReference type="GO" id="GO:0005886">
    <property type="term" value="C:plasma membrane"/>
    <property type="evidence" value="ECO:0007669"/>
    <property type="project" value="UniProtKB-SubCell"/>
</dbReference>
<dbReference type="Pfam" id="PF00507">
    <property type="entry name" value="Oxidored_q4"/>
    <property type="match status" value="1"/>
</dbReference>
<dbReference type="GO" id="GO:0048038">
    <property type="term" value="F:quinone binding"/>
    <property type="evidence" value="ECO:0007669"/>
    <property type="project" value="UniProtKB-KW"/>
</dbReference>
<keyword evidence="7" id="KW-0520">NAD</keyword>
<evidence type="ECO:0000256" key="1">
    <source>
        <dbReference type="ARBA" id="ARBA00004370"/>
    </source>
</evidence>
<evidence type="ECO:0000313" key="10">
    <source>
        <dbReference type="Proteomes" id="UP000614424"/>
    </source>
</evidence>
<evidence type="ECO:0000256" key="5">
    <source>
        <dbReference type="ARBA" id="ARBA00022989"/>
    </source>
</evidence>
<dbReference type="PANTHER" id="PTHR11058:SF9">
    <property type="entry name" value="NADH-UBIQUINONE OXIDOREDUCTASE CHAIN 3"/>
    <property type="match status" value="1"/>
</dbReference>
<dbReference type="InterPro" id="IPR000440">
    <property type="entry name" value="NADH_UbQ/plastoQ_OxRdtase_su3"/>
</dbReference>
<evidence type="ECO:0000256" key="3">
    <source>
        <dbReference type="ARBA" id="ARBA00022448"/>
    </source>
</evidence>
<sequence length="133" mass="15058">MLSEQALLDLLYIAAFTLGGLGFGFGPLLIVYLFSPRKNRNVSNNTGIPIECGMETIGPAWIRYGIVYYLYALMFLAFDVDVLFLFPVAMAYNDVPGIRPFIEIVLFVGILSLAIVYAWKKGVFKWERKAYQQ</sequence>
<comment type="similarity">
    <text evidence="2 7">Belongs to the complex I subunit 3 family.</text>
</comment>
<evidence type="ECO:0000256" key="4">
    <source>
        <dbReference type="ARBA" id="ARBA00022692"/>
    </source>
</evidence>
<comment type="function">
    <text evidence="7">NDH-1 shuttles electrons from NADH, via FMN and iron-sulfur (Fe-S) centers, to quinones in the respiratory chain.</text>
</comment>
<accession>A0A8J6NGB7</accession>
<comment type="subcellular location">
    <subcellularLocation>
        <location evidence="7">Cell membrane</location>
        <topology evidence="7">Multi-pass membrane protein</topology>
    </subcellularLocation>
    <subcellularLocation>
        <location evidence="1">Membrane</location>
    </subcellularLocation>
</comment>
<evidence type="ECO:0000256" key="8">
    <source>
        <dbReference type="SAM" id="Phobius"/>
    </source>
</evidence>
<feature type="transmembrane region" description="Helical" evidence="8">
    <location>
        <begin position="12"/>
        <end position="34"/>
    </location>
</feature>
<dbReference type="EC" id="7.1.1.-" evidence="7"/>
<dbReference type="AlphaFoldDB" id="A0A8J6NGB7"/>
<dbReference type="EMBL" id="JACNJZ010000187">
    <property type="protein sequence ID" value="MBC8318805.1"/>
    <property type="molecule type" value="Genomic_DNA"/>
</dbReference>
<name>A0A8J6NGB7_9BACT</name>
<gene>
    <name evidence="9" type="ORF">H8E41_12950</name>
</gene>
<keyword evidence="3" id="KW-0813">Transport</keyword>
<dbReference type="InterPro" id="IPR038430">
    <property type="entry name" value="NDAH_ubi_oxred_su3_sf"/>
</dbReference>
<evidence type="ECO:0000256" key="7">
    <source>
        <dbReference type="RuleBase" id="RU003639"/>
    </source>
</evidence>
<protein>
    <recommendedName>
        <fullName evidence="7">NADH-quinone oxidoreductase subunit</fullName>
        <ecNumber evidence="7">7.1.1.-</ecNumber>
    </recommendedName>
</protein>
<proteinExistence type="inferred from homology"/>
<comment type="caution">
    <text evidence="9">The sequence shown here is derived from an EMBL/GenBank/DDBJ whole genome shotgun (WGS) entry which is preliminary data.</text>
</comment>
<dbReference type="Proteomes" id="UP000614424">
    <property type="component" value="Unassembled WGS sequence"/>
</dbReference>
<reference evidence="9 10" key="1">
    <citation type="submission" date="2020-08" db="EMBL/GenBank/DDBJ databases">
        <title>Bridging the membrane lipid divide: bacteria of the FCB group superphylum have the potential to synthesize archaeal ether lipids.</title>
        <authorList>
            <person name="Villanueva L."/>
            <person name="Von Meijenfeldt F.A.B."/>
            <person name="Westbye A.B."/>
            <person name="Yadav S."/>
            <person name="Hopmans E.C."/>
            <person name="Dutilh B.E."/>
            <person name="Sinninghe Damste J.S."/>
        </authorList>
    </citation>
    <scope>NUCLEOTIDE SEQUENCE [LARGE SCALE GENOMIC DNA]</scope>
    <source>
        <strain evidence="9">NIOZ-UU47</strain>
    </source>
</reference>
<keyword evidence="5 8" id="KW-1133">Transmembrane helix</keyword>
<dbReference type="PANTHER" id="PTHR11058">
    <property type="entry name" value="NADH-UBIQUINONE OXIDOREDUCTASE CHAIN 3"/>
    <property type="match status" value="1"/>
</dbReference>
<dbReference type="GO" id="GO:0030964">
    <property type="term" value="C:NADH dehydrogenase complex"/>
    <property type="evidence" value="ECO:0007669"/>
    <property type="project" value="TreeGrafter"/>
</dbReference>
<evidence type="ECO:0000313" key="9">
    <source>
        <dbReference type="EMBL" id="MBC8318805.1"/>
    </source>
</evidence>
<dbReference type="GO" id="GO:0008137">
    <property type="term" value="F:NADH dehydrogenase (ubiquinone) activity"/>
    <property type="evidence" value="ECO:0007669"/>
    <property type="project" value="InterPro"/>
</dbReference>
<keyword evidence="6 8" id="KW-0472">Membrane</keyword>
<feature type="transmembrane region" description="Helical" evidence="8">
    <location>
        <begin position="68"/>
        <end position="92"/>
    </location>
</feature>
<keyword evidence="7" id="KW-0874">Quinone</keyword>